<feature type="region of interest" description="Disordered" evidence="1">
    <location>
        <begin position="233"/>
        <end position="255"/>
    </location>
</feature>
<organism evidence="2 3">
    <name type="scientific">Actinoplanes subglobosus</name>
    <dbReference type="NCBI Taxonomy" id="1547892"/>
    <lineage>
        <taxon>Bacteria</taxon>
        <taxon>Bacillati</taxon>
        <taxon>Actinomycetota</taxon>
        <taxon>Actinomycetes</taxon>
        <taxon>Micromonosporales</taxon>
        <taxon>Micromonosporaceae</taxon>
        <taxon>Actinoplanes</taxon>
    </lineage>
</organism>
<accession>A0ABV8IYJ6</accession>
<name>A0ABV8IYJ6_9ACTN</name>
<evidence type="ECO:0008006" key="4">
    <source>
        <dbReference type="Google" id="ProtNLM"/>
    </source>
</evidence>
<sequence length="255" mass="26146">MKLGIAAVAAVLCLGGCTWLEPPIEESDIAGAALGPGEELLRSVPGEGAPAYRFTIGGGGACARADGVFDGAAEAFRMTISMDGPQPGSSVTMGLVLLGEDAWIRIGLEPAEVARQLGLPDGWVAFDPERVESFRIGGTGGGSDPAGAGDLLENAVGVTRAGNRKYSGTLDLTKAEDPMMLTTEQITALGDAARSVPFTASVDAEGRLTTLTTQVPGGTCRIAFADYGKAVTPAAPATKDRSDEGEEKIYEILNS</sequence>
<dbReference type="Gene3D" id="2.50.20.20">
    <property type="match status" value="1"/>
</dbReference>
<proteinExistence type="predicted"/>
<protein>
    <recommendedName>
        <fullName evidence="4">Lipoprotein</fullName>
    </recommendedName>
</protein>
<feature type="compositionally biased region" description="Basic and acidic residues" evidence="1">
    <location>
        <begin position="238"/>
        <end position="255"/>
    </location>
</feature>
<evidence type="ECO:0000256" key="1">
    <source>
        <dbReference type="SAM" id="MobiDB-lite"/>
    </source>
</evidence>
<comment type="caution">
    <text evidence="2">The sequence shown here is derived from an EMBL/GenBank/DDBJ whole genome shotgun (WGS) entry which is preliminary data.</text>
</comment>
<evidence type="ECO:0000313" key="2">
    <source>
        <dbReference type="EMBL" id="MFC4069363.1"/>
    </source>
</evidence>
<evidence type="ECO:0000313" key="3">
    <source>
        <dbReference type="Proteomes" id="UP001595867"/>
    </source>
</evidence>
<gene>
    <name evidence="2" type="ORF">ACFO0C_30950</name>
</gene>
<reference evidence="3" key="1">
    <citation type="journal article" date="2019" name="Int. J. Syst. Evol. Microbiol.">
        <title>The Global Catalogue of Microorganisms (GCM) 10K type strain sequencing project: providing services to taxonomists for standard genome sequencing and annotation.</title>
        <authorList>
            <consortium name="The Broad Institute Genomics Platform"/>
            <consortium name="The Broad Institute Genome Sequencing Center for Infectious Disease"/>
            <person name="Wu L."/>
            <person name="Ma J."/>
        </authorList>
    </citation>
    <scope>NUCLEOTIDE SEQUENCE [LARGE SCALE GENOMIC DNA]</scope>
    <source>
        <strain evidence="3">TBRC 5832</strain>
    </source>
</reference>
<keyword evidence="3" id="KW-1185">Reference proteome</keyword>
<dbReference type="EMBL" id="JBHSBL010000020">
    <property type="protein sequence ID" value="MFC4069363.1"/>
    <property type="molecule type" value="Genomic_DNA"/>
</dbReference>
<dbReference type="Proteomes" id="UP001595867">
    <property type="component" value="Unassembled WGS sequence"/>
</dbReference>
<dbReference type="RefSeq" id="WP_378070247.1">
    <property type="nucleotide sequence ID" value="NZ_JBHSBL010000020.1"/>
</dbReference>